<comment type="caution">
    <text evidence="4">The sequence shown here is derived from an EMBL/GenBank/DDBJ whole genome shotgun (WGS) entry which is preliminary data.</text>
</comment>
<evidence type="ECO:0000256" key="3">
    <source>
        <dbReference type="PIRSR" id="PIRSR001365-1"/>
    </source>
</evidence>
<feature type="active site" description="Proton donor/acceptor" evidence="3">
    <location>
        <position position="128"/>
    </location>
</feature>
<dbReference type="Gene3D" id="3.20.20.70">
    <property type="entry name" value="Aldolase class I"/>
    <property type="match status" value="1"/>
</dbReference>
<protein>
    <recommendedName>
        <fullName evidence="6">Dihydrodipicolinate synthase family protein</fullName>
    </recommendedName>
</protein>
<reference evidence="4 5" key="1">
    <citation type="journal article" date="2016" name="Nat. Commun.">
        <title>Thousands of microbial genomes shed light on interconnected biogeochemical processes in an aquifer system.</title>
        <authorList>
            <person name="Anantharaman K."/>
            <person name="Brown C.T."/>
            <person name="Hug L.A."/>
            <person name="Sharon I."/>
            <person name="Castelle C.J."/>
            <person name="Probst A.J."/>
            <person name="Thomas B.C."/>
            <person name="Singh A."/>
            <person name="Wilkins M.J."/>
            <person name="Karaoz U."/>
            <person name="Brodie E.L."/>
            <person name="Williams K.H."/>
            <person name="Hubbard S.S."/>
            <person name="Banfield J.F."/>
        </authorList>
    </citation>
    <scope>NUCLEOTIDE SEQUENCE [LARGE SCALE GENOMIC DNA]</scope>
</reference>
<name>A0A1F6EG35_9BACT</name>
<dbReference type="SMART" id="SM01130">
    <property type="entry name" value="DHDPS"/>
    <property type="match status" value="1"/>
</dbReference>
<evidence type="ECO:0000313" key="5">
    <source>
        <dbReference type="Proteomes" id="UP000177306"/>
    </source>
</evidence>
<keyword evidence="1 2" id="KW-0456">Lyase</keyword>
<dbReference type="CDD" id="cd00408">
    <property type="entry name" value="DHDPS-like"/>
    <property type="match status" value="1"/>
</dbReference>
<dbReference type="InterPro" id="IPR013785">
    <property type="entry name" value="Aldolase_TIM"/>
</dbReference>
<dbReference type="Pfam" id="PF00701">
    <property type="entry name" value="DHDPS"/>
    <property type="match status" value="1"/>
</dbReference>
<dbReference type="PANTHER" id="PTHR42849:SF1">
    <property type="entry name" value="N-ACETYLNEURAMINATE LYASE"/>
    <property type="match status" value="1"/>
</dbReference>
<organism evidence="4 5">
    <name type="scientific">Candidatus Kaiserbacteria bacterium RIFCSPLOWO2_01_FULL_53_17</name>
    <dbReference type="NCBI Taxonomy" id="1798511"/>
    <lineage>
        <taxon>Bacteria</taxon>
        <taxon>Candidatus Kaiseribacteriota</taxon>
    </lineage>
</organism>
<evidence type="ECO:0000313" key="4">
    <source>
        <dbReference type="EMBL" id="OGG72600.1"/>
    </source>
</evidence>
<sequence>MLVTPFDKDGRINFTALGEEIAWCVRNGAKGIVVTPSIGEFAVLSKSERVQCLEFCKDYADKRYPDLYLIATIASTNTPETIEYAHIALSLGYDAGQLNPPYYWIPSKEEVYEYYAAVATAELPIVVYDNPMLSKFDITARLAGRLAKIPGIIAMKEVKTDRQRELEPLFQAIRGRVKVYTTFRAFTTGMWLGSSGGFINVFALPFCVKMWNMYQTGDLRAYRHMEEIQSMVNTVFPRGGENNPNHIGTTKMAARVVTDIPMGAPRAPYRLPEHWVEEELRAKLPQLQELISRGNT</sequence>
<dbReference type="GO" id="GO:0008747">
    <property type="term" value="F:N-acetylneuraminate lyase activity"/>
    <property type="evidence" value="ECO:0007669"/>
    <property type="project" value="TreeGrafter"/>
</dbReference>
<dbReference type="AlphaFoldDB" id="A0A1F6EG35"/>
<comment type="similarity">
    <text evidence="2">Belongs to the DapA family.</text>
</comment>
<evidence type="ECO:0000256" key="1">
    <source>
        <dbReference type="ARBA" id="ARBA00023239"/>
    </source>
</evidence>
<dbReference type="Proteomes" id="UP000177306">
    <property type="component" value="Unassembled WGS sequence"/>
</dbReference>
<proteinExistence type="inferred from homology"/>
<dbReference type="GO" id="GO:0005829">
    <property type="term" value="C:cytosol"/>
    <property type="evidence" value="ECO:0007669"/>
    <property type="project" value="TreeGrafter"/>
</dbReference>
<evidence type="ECO:0008006" key="6">
    <source>
        <dbReference type="Google" id="ProtNLM"/>
    </source>
</evidence>
<dbReference type="PANTHER" id="PTHR42849">
    <property type="entry name" value="N-ACETYLNEURAMINATE LYASE"/>
    <property type="match status" value="1"/>
</dbReference>
<feature type="active site" description="Schiff-base intermediate with substrate" evidence="3">
    <location>
        <position position="156"/>
    </location>
</feature>
<dbReference type="InterPro" id="IPR002220">
    <property type="entry name" value="DapA-like"/>
</dbReference>
<dbReference type="PIRSF" id="PIRSF001365">
    <property type="entry name" value="DHDPS"/>
    <property type="match status" value="1"/>
</dbReference>
<dbReference type="SUPFAM" id="SSF51569">
    <property type="entry name" value="Aldolase"/>
    <property type="match status" value="1"/>
</dbReference>
<dbReference type="PRINTS" id="PR00146">
    <property type="entry name" value="DHPICSNTHASE"/>
</dbReference>
<gene>
    <name evidence="4" type="ORF">A3A38_02920</name>
</gene>
<dbReference type="GO" id="GO:0019262">
    <property type="term" value="P:N-acetylneuraminate catabolic process"/>
    <property type="evidence" value="ECO:0007669"/>
    <property type="project" value="TreeGrafter"/>
</dbReference>
<dbReference type="EMBL" id="MFLY01000038">
    <property type="protein sequence ID" value="OGG72600.1"/>
    <property type="molecule type" value="Genomic_DNA"/>
</dbReference>
<evidence type="ECO:0000256" key="2">
    <source>
        <dbReference type="PIRNR" id="PIRNR001365"/>
    </source>
</evidence>
<accession>A0A1F6EG35</accession>